<dbReference type="EMBL" id="BMAR01000030">
    <property type="protein sequence ID" value="GFR49401.1"/>
    <property type="molecule type" value="Genomic_DNA"/>
</dbReference>
<comment type="caution">
    <text evidence="2">The sequence shown here is derived from an EMBL/GenBank/DDBJ whole genome shotgun (WGS) entry which is preliminary data.</text>
</comment>
<feature type="compositionally biased region" description="Gly residues" evidence="1">
    <location>
        <begin position="132"/>
        <end position="141"/>
    </location>
</feature>
<keyword evidence="3" id="KW-1185">Reference proteome</keyword>
<dbReference type="Proteomes" id="UP001054857">
    <property type="component" value="Unassembled WGS sequence"/>
</dbReference>
<feature type="region of interest" description="Disordered" evidence="1">
    <location>
        <begin position="130"/>
        <end position="150"/>
    </location>
</feature>
<evidence type="ECO:0000256" key="1">
    <source>
        <dbReference type="SAM" id="MobiDB-lite"/>
    </source>
</evidence>
<dbReference type="AlphaFoldDB" id="A0AAD3HQP1"/>
<reference evidence="2 3" key="1">
    <citation type="journal article" date="2021" name="Sci. Rep.">
        <title>Genome sequencing of the multicellular alga Astrephomene provides insights into convergent evolution of germ-soma differentiation.</title>
        <authorList>
            <person name="Yamashita S."/>
            <person name="Yamamoto K."/>
            <person name="Matsuzaki R."/>
            <person name="Suzuki S."/>
            <person name="Yamaguchi H."/>
            <person name="Hirooka S."/>
            <person name="Minakuchi Y."/>
            <person name="Miyagishima S."/>
            <person name="Kawachi M."/>
            <person name="Toyoda A."/>
            <person name="Nozaki H."/>
        </authorList>
    </citation>
    <scope>NUCLEOTIDE SEQUENCE [LARGE SCALE GENOMIC DNA]</scope>
    <source>
        <strain evidence="2 3">NIES-4017</strain>
    </source>
</reference>
<name>A0AAD3HQP1_9CHLO</name>
<accession>A0AAD3HQP1</accession>
<organism evidence="2 3">
    <name type="scientific">Astrephomene gubernaculifera</name>
    <dbReference type="NCBI Taxonomy" id="47775"/>
    <lineage>
        <taxon>Eukaryota</taxon>
        <taxon>Viridiplantae</taxon>
        <taxon>Chlorophyta</taxon>
        <taxon>core chlorophytes</taxon>
        <taxon>Chlorophyceae</taxon>
        <taxon>CS clade</taxon>
        <taxon>Chlamydomonadales</taxon>
        <taxon>Astrephomenaceae</taxon>
        <taxon>Astrephomene</taxon>
    </lineage>
</organism>
<protein>
    <submittedName>
        <fullName evidence="2">Uncharacterized protein</fullName>
    </submittedName>
</protein>
<evidence type="ECO:0000313" key="2">
    <source>
        <dbReference type="EMBL" id="GFR49401.1"/>
    </source>
</evidence>
<proteinExistence type="predicted"/>
<gene>
    <name evidence="2" type="ORF">Agub_g11453</name>
</gene>
<evidence type="ECO:0000313" key="3">
    <source>
        <dbReference type="Proteomes" id="UP001054857"/>
    </source>
</evidence>
<sequence length="244" mass="26296">MTAAERLSRNRSARRAATDLSAVEHINRIYHMHRRIEEHYSRTERHQDPWDPSAHPVYLRRNTHAYQDMLKEEIAAWRPTSAPAWARSEAHPCVGTEASMLGAGGAAAVHGGGAAAARGRCASAGRKPVTSCGGGGGGGGALSPPCRPRSARAAARRGDSYAGWSVGQSLPASFPKSSYSAALATADRAAYRSALLGEVLSGRLYREADLRRLFAAYIRLAPLGDRRVVEEVVGELKRELDVRD</sequence>